<feature type="region of interest" description="Disordered" evidence="1">
    <location>
        <begin position="63"/>
        <end position="85"/>
    </location>
</feature>
<accession>A0ABD1YZU6</accession>
<sequence>MYGETSMDMKRRTLAPMQSRMDEDKTTDQLERAYESGASRVETAYVRMRMLVQHSERSCGAGLVRGMSHANGNDDESARPSKEIM</sequence>
<dbReference type="Proteomes" id="UP001605036">
    <property type="component" value="Unassembled WGS sequence"/>
</dbReference>
<keyword evidence="3" id="KW-1185">Reference proteome</keyword>
<reference evidence="2 3" key="1">
    <citation type="submission" date="2024-09" db="EMBL/GenBank/DDBJ databases">
        <title>Chromosome-scale assembly of Riccia fluitans.</title>
        <authorList>
            <person name="Paukszto L."/>
            <person name="Sawicki J."/>
            <person name="Karawczyk K."/>
            <person name="Piernik-Szablinska J."/>
            <person name="Szczecinska M."/>
            <person name="Mazdziarz M."/>
        </authorList>
    </citation>
    <scope>NUCLEOTIDE SEQUENCE [LARGE SCALE GENOMIC DNA]</scope>
    <source>
        <strain evidence="2">Rf_01</strain>
        <tissue evidence="2">Aerial parts of the thallus</tissue>
    </source>
</reference>
<evidence type="ECO:0000313" key="2">
    <source>
        <dbReference type="EMBL" id="KAL2636303.1"/>
    </source>
</evidence>
<evidence type="ECO:0000313" key="3">
    <source>
        <dbReference type="Proteomes" id="UP001605036"/>
    </source>
</evidence>
<proteinExistence type="predicted"/>
<gene>
    <name evidence="2" type="ORF">R1flu_007782</name>
</gene>
<evidence type="ECO:0000256" key="1">
    <source>
        <dbReference type="SAM" id="MobiDB-lite"/>
    </source>
</evidence>
<dbReference type="EMBL" id="JBHFFA010000003">
    <property type="protein sequence ID" value="KAL2636303.1"/>
    <property type="molecule type" value="Genomic_DNA"/>
</dbReference>
<dbReference type="AlphaFoldDB" id="A0ABD1YZU6"/>
<feature type="compositionally biased region" description="Basic and acidic residues" evidence="1">
    <location>
        <begin position="76"/>
        <end position="85"/>
    </location>
</feature>
<comment type="caution">
    <text evidence="2">The sequence shown here is derived from an EMBL/GenBank/DDBJ whole genome shotgun (WGS) entry which is preliminary data.</text>
</comment>
<feature type="region of interest" description="Disordered" evidence="1">
    <location>
        <begin position="1"/>
        <end position="27"/>
    </location>
</feature>
<organism evidence="2 3">
    <name type="scientific">Riccia fluitans</name>
    <dbReference type="NCBI Taxonomy" id="41844"/>
    <lineage>
        <taxon>Eukaryota</taxon>
        <taxon>Viridiplantae</taxon>
        <taxon>Streptophyta</taxon>
        <taxon>Embryophyta</taxon>
        <taxon>Marchantiophyta</taxon>
        <taxon>Marchantiopsida</taxon>
        <taxon>Marchantiidae</taxon>
        <taxon>Marchantiales</taxon>
        <taxon>Ricciaceae</taxon>
        <taxon>Riccia</taxon>
    </lineage>
</organism>
<name>A0ABD1YZU6_9MARC</name>
<protein>
    <submittedName>
        <fullName evidence="2">Uncharacterized protein</fullName>
    </submittedName>
</protein>